<sequence>MVFRFQDFELDIERRELRRNGLPQPVPPKVFALLVYLAERSDRMVSKAELLDALWPANASEASLQTAVSQLRKALGDDPRRPMVVRTYHSRGFRFVAELITDADTNAPAAALSLRETRLAAVLCVRFCDNDTGMTPAPDRAEDSYRTARALVETHQGQLLHMLIDGFTAVFGMARSTDDAPRQALYCAADLTETLAAAGTMPAFAVETGALELAGSGDAEDGNWAPPNAIERGATALAQTARPGETLLGDSTLQHMGDEITTCPAVSGYRLVTIAERRSGIPARPARSRSGFVGRDAEMAFLLAGLPALQDGRGQAVTLSGPAGIGKSRLVSEFLDRLDRRAFRSAIVHCLPALANTPLAPVRALCATLFADLPDRLTPDPIDKALRRDLLDDAAAPDPALTALSDHQRRKRRNALVGRLLGEVASHRPLVIVIEDVHWTDASSQALFDAMARRIDRHPILLVLTTRPGDQPPLTEAQLQLSPLGHGDSVALLRTNPALARIDDSALETLAERAAGNPFFLEELALATHDGADPARSLPGTVQAVISARISALSDNLRMLLYAVAVIGPPAPADLAAQLLGRSSEALARDAEALMRTRFLREEATGFGFRHMLISDAAYAMVSPRDRTRLHGEIARLLDAGSGAEPARPEQLAWHLQEAGETNRAIGHWQAACRYALHRSTHHEAIAFAEAGIALIDTDTPEAAKTELDLRLAMALALTALRGYGATEVGEAYARASELNRTVRSPAVGFQIDIGLWLNNWVLGRLSKSFAHAKALLATAEGSNAPALKAQAHAAAGEILVHEGQLATGLDHLSTGLTHLAAAPPDSIPAQNAAVACAAYAGWAAALMGDSAAARIHLTTSEEIRDLRENPFAAATHAGLCADLLIFDGDAAGALAVADDAIRISRDHRFPFWLGSGLVERGWALGQLGRAEDGLAEIEQGIAIFEATGAGVQLANWYGLKAETLLRAERFDDALAAARHALACAERTGDRYFAPRIHAVAAVSAEILGEPDAATRHAAEATALAERFGMGAHMLALKPAK</sequence>
<dbReference type="InterPro" id="IPR027417">
    <property type="entry name" value="P-loop_NTPase"/>
</dbReference>
<dbReference type="GO" id="GO:0004016">
    <property type="term" value="F:adenylate cyclase activity"/>
    <property type="evidence" value="ECO:0007669"/>
    <property type="project" value="TreeGrafter"/>
</dbReference>
<protein>
    <submittedName>
        <fullName evidence="6">AAA family ATPase</fullName>
    </submittedName>
</protein>
<dbReference type="SUPFAM" id="SSF48452">
    <property type="entry name" value="TPR-like"/>
    <property type="match status" value="1"/>
</dbReference>
<keyword evidence="1" id="KW-0547">Nucleotide-binding</keyword>
<dbReference type="InterPro" id="IPR001867">
    <property type="entry name" value="OmpR/PhoB-type_DNA-bd"/>
</dbReference>
<evidence type="ECO:0000256" key="1">
    <source>
        <dbReference type="ARBA" id="ARBA00022741"/>
    </source>
</evidence>
<gene>
    <name evidence="6" type="ORF">NO357_13650</name>
</gene>
<proteinExistence type="predicted"/>
<dbReference type="InterPro" id="IPR011990">
    <property type="entry name" value="TPR-like_helical_dom_sf"/>
</dbReference>
<reference evidence="6" key="2">
    <citation type="submission" date="2023-02" db="EMBL/GenBank/DDBJ databases">
        <title>'Rhodoalgimonas zhirmunskyi' gen. nov., isolated from a red alga.</title>
        <authorList>
            <person name="Nedashkovskaya O.I."/>
            <person name="Otstavnykh N.Y."/>
            <person name="Bystritskaya E.P."/>
            <person name="Balabanova L.A."/>
            <person name="Isaeva M.P."/>
        </authorList>
    </citation>
    <scope>NUCLEOTIDE SEQUENCE</scope>
    <source>
        <strain evidence="6">KCTC 52189</strain>
    </source>
</reference>
<dbReference type="PROSITE" id="PS51755">
    <property type="entry name" value="OMPR_PHOB"/>
    <property type="match status" value="1"/>
</dbReference>
<dbReference type="GO" id="GO:0000160">
    <property type="term" value="P:phosphorelay signal transduction system"/>
    <property type="evidence" value="ECO:0007669"/>
    <property type="project" value="InterPro"/>
</dbReference>
<dbReference type="SUPFAM" id="SSF52540">
    <property type="entry name" value="P-loop containing nucleoside triphosphate hydrolases"/>
    <property type="match status" value="1"/>
</dbReference>
<dbReference type="CDD" id="cd00383">
    <property type="entry name" value="trans_reg_C"/>
    <property type="match status" value="1"/>
</dbReference>
<keyword evidence="3 4" id="KW-0238">DNA-binding</keyword>
<dbReference type="GO" id="GO:0005524">
    <property type="term" value="F:ATP binding"/>
    <property type="evidence" value="ECO:0007669"/>
    <property type="project" value="UniProtKB-KW"/>
</dbReference>
<dbReference type="InterPro" id="IPR016032">
    <property type="entry name" value="Sig_transdc_resp-reg_C-effctor"/>
</dbReference>
<comment type="caution">
    <text evidence="6">The sequence shown here is derived from an EMBL/GenBank/DDBJ whole genome shotgun (WGS) entry which is preliminary data.</text>
</comment>
<dbReference type="GO" id="GO:0006355">
    <property type="term" value="P:regulation of DNA-templated transcription"/>
    <property type="evidence" value="ECO:0007669"/>
    <property type="project" value="InterPro"/>
</dbReference>
<dbReference type="Pfam" id="PF00486">
    <property type="entry name" value="Trans_reg_C"/>
    <property type="match status" value="1"/>
</dbReference>
<accession>A0AAE3WG03</accession>
<dbReference type="Pfam" id="PF13191">
    <property type="entry name" value="AAA_16"/>
    <property type="match status" value="1"/>
</dbReference>
<keyword evidence="7" id="KW-1185">Reference proteome</keyword>
<feature type="DNA-binding region" description="OmpR/PhoB-type" evidence="4">
    <location>
        <begin position="1"/>
        <end position="97"/>
    </location>
</feature>
<dbReference type="PANTHER" id="PTHR16305">
    <property type="entry name" value="TESTICULAR SOLUBLE ADENYLYL CYCLASE"/>
    <property type="match status" value="1"/>
</dbReference>
<organism evidence="6 7">
    <name type="scientific">Marimonas arenosa</name>
    <dbReference type="NCBI Taxonomy" id="1795305"/>
    <lineage>
        <taxon>Bacteria</taxon>
        <taxon>Pseudomonadati</taxon>
        <taxon>Pseudomonadota</taxon>
        <taxon>Alphaproteobacteria</taxon>
        <taxon>Rhodobacterales</taxon>
        <taxon>Paracoccaceae</taxon>
        <taxon>Marimonas</taxon>
    </lineage>
</organism>
<keyword evidence="2" id="KW-0067">ATP-binding</keyword>
<evidence type="ECO:0000313" key="6">
    <source>
        <dbReference type="EMBL" id="MDQ2090943.1"/>
    </source>
</evidence>
<dbReference type="Gene3D" id="1.25.40.10">
    <property type="entry name" value="Tetratricopeptide repeat domain"/>
    <property type="match status" value="1"/>
</dbReference>
<evidence type="ECO:0000256" key="2">
    <source>
        <dbReference type="ARBA" id="ARBA00022840"/>
    </source>
</evidence>
<name>A0AAE3WG03_9RHOB</name>
<dbReference type="GO" id="GO:0003677">
    <property type="term" value="F:DNA binding"/>
    <property type="evidence" value="ECO:0007669"/>
    <property type="project" value="UniProtKB-UniRule"/>
</dbReference>
<dbReference type="Proteomes" id="UP001226762">
    <property type="component" value="Unassembled WGS sequence"/>
</dbReference>
<evidence type="ECO:0000313" key="7">
    <source>
        <dbReference type="Proteomes" id="UP001226762"/>
    </source>
</evidence>
<evidence type="ECO:0000259" key="5">
    <source>
        <dbReference type="PROSITE" id="PS51755"/>
    </source>
</evidence>
<dbReference type="Gene3D" id="1.10.10.10">
    <property type="entry name" value="Winged helix-like DNA-binding domain superfamily/Winged helix DNA-binding domain"/>
    <property type="match status" value="1"/>
</dbReference>
<evidence type="ECO:0000256" key="3">
    <source>
        <dbReference type="ARBA" id="ARBA00023125"/>
    </source>
</evidence>
<dbReference type="InterPro" id="IPR036388">
    <property type="entry name" value="WH-like_DNA-bd_sf"/>
</dbReference>
<dbReference type="Gene3D" id="3.40.50.300">
    <property type="entry name" value="P-loop containing nucleotide triphosphate hydrolases"/>
    <property type="match status" value="1"/>
</dbReference>
<feature type="domain" description="OmpR/PhoB-type" evidence="5">
    <location>
        <begin position="1"/>
        <end position="97"/>
    </location>
</feature>
<evidence type="ECO:0000256" key="4">
    <source>
        <dbReference type="PROSITE-ProRule" id="PRU01091"/>
    </source>
</evidence>
<reference evidence="6" key="1">
    <citation type="submission" date="2022-07" db="EMBL/GenBank/DDBJ databases">
        <authorList>
            <person name="Otstavnykh N."/>
            <person name="Isaeva M."/>
            <person name="Bystritskaya E."/>
        </authorList>
    </citation>
    <scope>NUCLEOTIDE SEQUENCE</scope>
    <source>
        <strain evidence="6">KCTC 52189</strain>
    </source>
</reference>
<dbReference type="SMART" id="SM00862">
    <property type="entry name" value="Trans_reg_C"/>
    <property type="match status" value="1"/>
</dbReference>
<dbReference type="SUPFAM" id="SSF46894">
    <property type="entry name" value="C-terminal effector domain of the bipartite response regulators"/>
    <property type="match status" value="1"/>
</dbReference>
<dbReference type="EMBL" id="JANHAX010000004">
    <property type="protein sequence ID" value="MDQ2090943.1"/>
    <property type="molecule type" value="Genomic_DNA"/>
</dbReference>
<dbReference type="PANTHER" id="PTHR16305:SF28">
    <property type="entry name" value="GUANYLATE CYCLASE DOMAIN-CONTAINING PROTEIN"/>
    <property type="match status" value="1"/>
</dbReference>
<dbReference type="GO" id="GO:0005737">
    <property type="term" value="C:cytoplasm"/>
    <property type="evidence" value="ECO:0007669"/>
    <property type="project" value="TreeGrafter"/>
</dbReference>
<dbReference type="InterPro" id="IPR041664">
    <property type="entry name" value="AAA_16"/>
</dbReference>
<dbReference type="AlphaFoldDB" id="A0AAE3WG03"/>
<dbReference type="RefSeq" id="WP_306736232.1">
    <property type="nucleotide sequence ID" value="NZ_JANHAX010000004.1"/>
</dbReference>